<dbReference type="Proteomes" id="UP001237642">
    <property type="component" value="Unassembled WGS sequence"/>
</dbReference>
<name>A0AAD8IUG0_9APIA</name>
<dbReference type="SUPFAM" id="SSF52047">
    <property type="entry name" value="RNI-like"/>
    <property type="match status" value="1"/>
</dbReference>
<sequence length="261" mass="28971">MMQKVLIRVTMVDQKKSRTKAMQIAATVFGVESVALKGADKDQLEVIGEGIDTVELAKLLRKKVGGADLLSVGPAKEEKKPAAAAPAPAKKNETPAVPVQMWTYPMPLSYPVYEIRESEPNCSIISSQLRRLCLSSCNDITSKGFSEMLKELPMLEELHLEHMHVSKQAIEVAGRCSPRLKSFKLNYDGYRRLYSGLGDQNALPIAENLRGFRHLQLIGNNITIDGLLAIIEKCPHLESLDIWNCFNVANQLGSDLRKRLS</sequence>
<dbReference type="Gene3D" id="3.30.70.100">
    <property type="match status" value="1"/>
</dbReference>
<reference evidence="1" key="2">
    <citation type="submission" date="2023-05" db="EMBL/GenBank/DDBJ databases">
        <authorList>
            <person name="Schelkunov M.I."/>
        </authorList>
    </citation>
    <scope>NUCLEOTIDE SEQUENCE</scope>
    <source>
        <strain evidence="1">Hsosn_3</strain>
        <tissue evidence="1">Leaf</tissue>
    </source>
</reference>
<gene>
    <name evidence="1" type="ORF">POM88_010480</name>
</gene>
<evidence type="ECO:0000313" key="1">
    <source>
        <dbReference type="EMBL" id="KAK1391424.1"/>
    </source>
</evidence>
<dbReference type="EMBL" id="JAUIZM010000003">
    <property type="protein sequence ID" value="KAK1391424.1"/>
    <property type="molecule type" value="Genomic_DNA"/>
</dbReference>
<dbReference type="PANTHER" id="PTHR38926:SF2">
    <property type="entry name" value="F-BOX_LRR-REPEAT PROTEIN 21-RELATED"/>
    <property type="match status" value="1"/>
</dbReference>
<proteinExistence type="predicted"/>
<comment type="caution">
    <text evidence="1">The sequence shown here is derived from an EMBL/GenBank/DDBJ whole genome shotgun (WGS) entry which is preliminary data.</text>
</comment>
<accession>A0AAD8IUG0</accession>
<organism evidence="1 2">
    <name type="scientific">Heracleum sosnowskyi</name>
    <dbReference type="NCBI Taxonomy" id="360622"/>
    <lineage>
        <taxon>Eukaryota</taxon>
        <taxon>Viridiplantae</taxon>
        <taxon>Streptophyta</taxon>
        <taxon>Embryophyta</taxon>
        <taxon>Tracheophyta</taxon>
        <taxon>Spermatophyta</taxon>
        <taxon>Magnoliopsida</taxon>
        <taxon>eudicotyledons</taxon>
        <taxon>Gunneridae</taxon>
        <taxon>Pentapetalae</taxon>
        <taxon>asterids</taxon>
        <taxon>campanulids</taxon>
        <taxon>Apiales</taxon>
        <taxon>Apiaceae</taxon>
        <taxon>Apioideae</taxon>
        <taxon>apioid superclade</taxon>
        <taxon>Tordylieae</taxon>
        <taxon>Tordyliinae</taxon>
        <taxon>Heracleum</taxon>
    </lineage>
</organism>
<protein>
    <submittedName>
        <fullName evidence="1">Uncharacterized protein</fullName>
    </submittedName>
</protein>
<dbReference type="PANTHER" id="PTHR38926">
    <property type="entry name" value="F-BOX DOMAIN CONTAINING PROTEIN, EXPRESSED"/>
    <property type="match status" value="1"/>
</dbReference>
<keyword evidence="2" id="KW-1185">Reference proteome</keyword>
<dbReference type="InterPro" id="IPR032675">
    <property type="entry name" value="LRR_dom_sf"/>
</dbReference>
<reference evidence="1" key="1">
    <citation type="submission" date="2023-02" db="EMBL/GenBank/DDBJ databases">
        <title>Genome of toxic invasive species Heracleum sosnowskyi carries increased number of genes despite the absence of recent whole-genome duplications.</title>
        <authorList>
            <person name="Schelkunov M."/>
            <person name="Shtratnikova V."/>
            <person name="Makarenko M."/>
            <person name="Klepikova A."/>
            <person name="Omelchenko D."/>
            <person name="Novikova G."/>
            <person name="Obukhova E."/>
            <person name="Bogdanov V."/>
            <person name="Penin A."/>
            <person name="Logacheva M."/>
        </authorList>
    </citation>
    <scope>NUCLEOTIDE SEQUENCE</scope>
    <source>
        <strain evidence="1">Hsosn_3</strain>
        <tissue evidence="1">Leaf</tissue>
    </source>
</reference>
<evidence type="ECO:0000313" key="2">
    <source>
        <dbReference type="Proteomes" id="UP001237642"/>
    </source>
</evidence>
<dbReference type="AlphaFoldDB" id="A0AAD8IUG0"/>
<dbReference type="Gene3D" id="3.80.10.10">
    <property type="entry name" value="Ribonuclease Inhibitor"/>
    <property type="match status" value="1"/>
</dbReference>